<dbReference type="EMBL" id="CP001025">
    <property type="protein sequence ID" value="ACB62875.1"/>
    <property type="molecule type" value="Genomic_DNA"/>
</dbReference>
<name>B1YRX7_BURA4</name>
<evidence type="ECO:0000313" key="3">
    <source>
        <dbReference type="EMBL" id="ACB62875.1"/>
    </source>
</evidence>
<keyword evidence="2" id="KW-0812">Transmembrane</keyword>
<accession>B1YRX7</accession>
<evidence type="ECO:0000256" key="1">
    <source>
        <dbReference type="SAM" id="MobiDB-lite"/>
    </source>
</evidence>
<feature type="transmembrane region" description="Helical" evidence="2">
    <location>
        <begin position="6"/>
        <end position="28"/>
    </location>
</feature>
<protein>
    <submittedName>
        <fullName evidence="3">Uncharacterized protein</fullName>
    </submittedName>
</protein>
<keyword evidence="2" id="KW-0472">Membrane</keyword>
<feature type="compositionally biased region" description="Basic residues" evidence="1">
    <location>
        <begin position="193"/>
        <end position="204"/>
    </location>
</feature>
<evidence type="ECO:0000313" key="4">
    <source>
        <dbReference type="Proteomes" id="UP000001680"/>
    </source>
</evidence>
<feature type="compositionally biased region" description="Low complexity" evidence="1">
    <location>
        <begin position="229"/>
        <end position="245"/>
    </location>
</feature>
<organism evidence="3 4">
    <name type="scientific">Burkholderia ambifaria (strain MC40-6)</name>
    <dbReference type="NCBI Taxonomy" id="398577"/>
    <lineage>
        <taxon>Bacteria</taxon>
        <taxon>Pseudomonadati</taxon>
        <taxon>Pseudomonadota</taxon>
        <taxon>Betaproteobacteria</taxon>
        <taxon>Burkholderiales</taxon>
        <taxon>Burkholderiaceae</taxon>
        <taxon>Burkholderia</taxon>
        <taxon>Burkholderia cepacia complex</taxon>
    </lineage>
</organism>
<reference evidence="4" key="1">
    <citation type="submission" date="2008-04" db="EMBL/GenBank/DDBJ databases">
        <title>Complete sequence of chromosome 1 of Burkholderia ambifaria MC40-6.</title>
        <authorList>
            <person name="Copeland A."/>
            <person name="Lucas S."/>
            <person name="Lapidus A."/>
            <person name="Glavina del Rio T."/>
            <person name="Dalin E."/>
            <person name="Tice H."/>
            <person name="Pitluck S."/>
            <person name="Chain P."/>
            <person name="Malfatti S."/>
            <person name="Shin M."/>
            <person name="Vergez L."/>
            <person name="Lang D."/>
            <person name="Schmutz J."/>
            <person name="Larimer F."/>
            <person name="Land M."/>
            <person name="Hauser L."/>
            <person name="Kyrpides N."/>
            <person name="Lykidis A."/>
            <person name="Ramette A."/>
            <person name="Konstantinidis K."/>
            <person name="Tiedje J."/>
            <person name="Richardson P."/>
        </authorList>
    </citation>
    <scope>NUCLEOTIDE SEQUENCE [LARGE SCALE GENOMIC DNA]</scope>
    <source>
        <strain evidence="4">MC40-6</strain>
    </source>
</reference>
<gene>
    <name evidence="3" type="ordered locus">BamMC406_0374</name>
</gene>
<feature type="compositionally biased region" description="Basic residues" evidence="1">
    <location>
        <begin position="215"/>
        <end position="228"/>
    </location>
</feature>
<dbReference type="AlphaFoldDB" id="B1YRX7"/>
<proteinExistence type="predicted"/>
<keyword evidence="2" id="KW-1133">Transmembrane helix</keyword>
<feature type="region of interest" description="Disordered" evidence="1">
    <location>
        <begin position="147"/>
        <end position="260"/>
    </location>
</feature>
<dbReference type="KEGG" id="bac:BamMC406_0374"/>
<sequence length="260" mass="28235" precursor="true">MNSTLYTAVLVGLTLVLVAMFGFGFYWLATKDRPAQPTTPTPSTSPASVPVDEFDEWEAYAPYPDHIVHAAQDASAESGDSYPPFGRREAFAYASPGTEARHDLHDAIESVTSAAPRAARPVPLSMGQLMTTSWTITTVSRAATHSVPHSAERLASPSRLSPSIPFPSGARRAVCPRLFTRSNHASRSNNGLRRIRTLPRSRPKGRPETTARSLGSRRRHGLAHRRSRSSTLLPSNASSASPSPRGTRSWSGPRRCPNAR</sequence>
<feature type="compositionally biased region" description="Polar residues" evidence="1">
    <location>
        <begin position="180"/>
        <end position="191"/>
    </location>
</feature>
<evidence type="ECO:0000256" key="2">
    <source>
        <dbReference type="SAM" id="Phobius"/>
    </source>
</evidence>
<dbReference type="Proteomes" id="UP000001680">
    <property type="component" value="Chromosome 1"/>
</dbReference>
<dbReference type="HOGENOM" id="CLU_1068215_0_0_4"/>